<evidence type="ECO:0000256" key="1">
    <source>
        <dbReference type="ARBA" id="ARBA00006484"/>
    </source>
</evidence>
<reference evidence="2 3" key="2">
    <citation type="submission" date="2006-07" db="EMBL/GenBank/DDBJ databases">
        <title>Sequencing of the draft genome and assembly of Chlorobium ferroxidans DSM 13031.</title>
        <authorList>
            <consortium name="US DOE Joint Genome Institute (JGI-PGF)"/>
            <person name="Copeland A."/>
            <person name="Lucas S."/>
            <person name="Lapidus A."/>
            <person name="Barry K."/>
            <person name="Glavina del Rio T."/>
            <person name="Dalin E."/>
            <person name="Tice H."/>
            <person name="Bruce D."/>
            <person name="Pitluck S."/>
            <person name="Richardson P."/>
        </authorList>
    </citation>
    <scope>NUCLEOTIDE SEQUENCE [LARGE SCALE GENOMIC DNA]</scope>
    <source>
        <strain evidence="2 3">DSM 13031</strain>
    </source>
</reference>
<name>Q0YTW3_9CHLB</name>
<dbReference type="EMBL" id="AASE01000002">
    <property type="protein sequence ID" value="EAT59789.1"/>
    <property type="molecule type" value="Genomic_DNA"/>
</dbReference>
<accession>Q0YTW3</accession>
<comment type="similarity">
    <text evidence="1">Belongs to the short-chain dehydrogenases/reductases (SDR) family.</text>
</comment>
<dbReference type="RefSeq" id="WP_006365567.1">
    <property type="nucleotide sequence ID" value="NZ_AASE01000002.1"/>
</dbReference>
<reference evidence="2 3" key="1">
    <citation type="submission" date="2006-07" db="EMBL/GenBank/DDBJ databases">
        <title>Annotation of the draft genome assembly of Chlorobium ferroxidans DSM 13031.</title>
        <authorList>
            <consortium name="US DOE Joint Genome Institute (JGI-ORNL)"/>
            <person name="Larimer F."/>
            <person name="Land M."/>
            <person name="Hauser L."/>
        </authorList>
    </citation>
    <scope>NUCLEOTIDE SEQUENCE [LARGE SCALE GENOMIC DNA]</scope>
    <source>
        <strain evidence="2 3">DSM 13031</strain>
    </source>
</reference>
<dbReference type="InterPro" id="IPR002347">
    <property type="entry name" value="SDR_fam"/>
</dbReference>
<dbReference type="AlphaFoldDB" id="Q0YTW3"/>
<dbReference type="Gene3D" id="3.40.50.720">
    <property type="entry name" value="NAD(P)-binding Rossmann-like Domain"/>
    <property type="match status" value="1"/>
</dbReference>
<comment type="caution">
    <text evidence="2">The sequence shown here is derived from an EMBL/GenBank/DDBJ whole genome shotgun (WGS) entry which is preliminary data.</text>
</comment>
<dbReference type="SUPFAM" id="SSF51735">
    <property type="entry name" value="NAD(P)-binding Rossmann-fold domains"/>
    <property type="match status" value="1"/>
</dbReference>
<dbReference type="OrthoDB" id="822355at2"/>
<dbReference type="Pfam" id="PF13561">
    <property type="entry name" value="adh_short_C2"/>
    <property type="match status" value="1"/>
</dbReference>
<gene>
    <name evidence="2" type="ORF">CferDRAFT_1796</name>
</gene>
<evidence type="ECO:0000313" key="2">
    <source>
        <dbReference type="EMBL" id="EAT59789.1"/>
    </source>
</evidence>
<organism evidence="2 3">
    <name type="scientific">Chlorobium ferrooxidans DSM 13031</name>
    <dbReference type="NCBI Taxonomy" id="377431"/>
    <lineage>
        <taxon>Bacteria</taxon>
        <taxon>Pseudomonadati</taxon>
        <taxon>Chlorobiota</taxon>
        <taxon>Chlorobiia</taxon>
        <taxon>Chlorobiales</taxon>
        <taxon>Chlorobiaceae</taxon>
        <taxon>Chlorobium/Pelodictyon group</taxon>
        <taxon>Chlorobium</taxon>
    </lineage>
</organism>
<proteinExistence type="inferred from homology"/>
<dbReference type="PANTHER" id="PTHR42760">
    <property type="entry name" value="SHORT-CHAIN DEHYDROGENASES/REDUCTASES FAMILY MEMBER"/>
    <property type="match status" value="1"/>
</dbReference>
<dbReference type="InterPro" id="IPR036291">
    <property type="entry name" value="NAD(P)-bd_dom_sf"/>
</dbReference>
<sequence>MTHAIIIGGSKGLGRVVAQQMKLRGDQISVVSRNRPPLAEEVEGVNYYTADIADTTALQHALEGCILQSGEVNYLIFCQRYRGSGDAWTGEIDVSLTASKFAVEYLQDRFVKGGDCGIVFVSSVFGDRVGEGQPVSYHIGKAGMNHMARYYAVNLGGKGIRTNAVTPFTFLKKESKDFYLNNTELLALYEEIIPLGRMATAEDSANVIAFLCSPAAAFVNGQNIYVDGGLSLVWPETLARKLKSL</sequence>
<dbReference type="GO" id="GO:0016616">
    <property type="term" value="F:oxidoreductase activity, acting on the CH-OH group of donors, NAD or NADP as acceptor"/>
    <property type="evidence" value="ECO:0007669"/>
    <property type="project" value="TreeGrafter"/>
</dbReference>
<dbReference type="CDD" id="cd05233">
    <property type="entry name" value="SDR_c"/>
    <property type="match status" value="1"/>
</dbReference>
<dbReference type="PRINTS" id="PR00081">
    <property type="entry name" value="GDHRDH"/>
</dbReference>
<evidence type="ECO:0000313" key="3">
    <source>
        <dbReference type="Proteomes" id="UP000004162"/>
    </source>
</evidence>
<dbReference type="Proteomes" id="UP000004162">
    <property type="component" value="Unassembled WGS sequence"/>
</dbReference>
<protein>
    <submittedName>
        <fullName evidence="2">Short-chain dehydrogenase/reductase SDR</fullName>
    </submittedName>
</protein>
<keyword evidence="3" id="KW-1185">Reference proteome</keyword>